<dbReference type="EMBL" id="QGLF01000002">
    <property type="protein sequence ID" value="PWR22053.1"/>
    <property type="molecule type" value="Genomic_DNA"/>
</dbReference>
<reference evidence="2" key="1">
    <citation type="submission" date="2018-05" db="EMBL/GenBank/DDBJ databases">
        <title>Zavarzinia sp. HR-AS.</title>
        <authorList>
            <person name="Lee Y."/>
            <person name="Jeon C.O."/>
        </authorList>
    </citation>
    <scope>NUCLEOTIDE SEQUENCE [LARGE SCALE GENOMIC DNA]</scope>
    <source>
        <strain evidence="2">DSM 1231</strain>
    </source>
</reference>
<evidence type="ECO:0000313" key="2">
    <source>
        <dbReference type="Proteomes" id="UP000246077"/>
    </source>
</evidence>
<dbReference type="PROSITE" id="PS51257">
    <property type="entry name" value="PROKAR_LIPOPROTEIN"/>
    <property type="match status" value="1"/>
</dbReference>
<organism evidence="1 2">
    <name type="scientific">Zavarzinia compransoris</name>
    <dbReference type="NCBI Taxonomy" id="1264899"/>
    <lineage>
        <taxon>Bacteria</taxon>
        <taxon>Pseudomonadati</taxon>
        <taxon>Pseudomonadota</taxon>
        <taxon>Alphaproteobacteria</taxon>
        <taxon>Rhodospirillales</taxon>
        <taxon>Zavarziniaceae</taxon>
        <taxon>Zavarzinia</taxon>
    </lineage>
</organism>
<dbReference type="AlphaFoldDB" id="A0A317E9R0"/>
<evidence type="ECO:0000313" key="1">
    <source>
        <dbReference type="EMBL" id="PWR22053.1"/>
    </source>
</evidence>
<keyword evidence="2" id="KW-1185">Reference proteome</keyword>
<protein>
    <submittedName>
        <fullName evidence="1">Uncharacterized protein</fullName>
    </submittedName>
</protein>
<dbReference type="Proteomes" id="UP000246077">
    <property type="component" value="Unassembled WGS sequence"/>
</dbReference>
<sequence length="160" mass="17509">MRIDVLKHPLRLMLICVSLMGAGCGEGKRPYAMVHMCVVNDDGVSTFKHVMREIAASEGMEFVDGSARTDKELKIINPDGKYNFINGGIINVGMQGNGISLSATNLGLLKYQIAIGFSGDAEREQTAEFVQRVVGPLSRHWVVEFVPSDQGVFKMDECGE</sequence>
<proteinExistence type="predicted"/>
<comment type="caution">
    <text evidence="1">The sequence shown here is derived from an EMBL/GenBank/DDBJ whole genome shotgun (WGS) entry which is preliminary data.</text>
</comment>
<dbReference type="RefSeq" id="WP_133636836.1">
    <property type="nucleotide sequence ID" value="NZ_QGLF01000002.1"/>
</dbReference>
<gene>
    <name evidence="1" type="ORF">DKG75_08730</name>
</gene>
<name>A0A317E9R0_9PROT</name>
<accession>A0A317E9R0</accession>